<evidence type="ECO:0000313" key="1">
    <source>
        <dbReference type="EMBL" id="MBP2376443.1"/>
    </source>
</evidence>
<proteinExistence type="predicted"/>
<name>A0ABS4WJX8_9MICC</name>
<dbReference type="Proteomes" id="UP000766570">
    <property type="component" value="Unassembled WGS sequence"/>
</dbReference>
<keyword evidence="2" id="KW-1185">Reference proteome</keyword>
<evidence type="ECO:0000313" key="2">
    <source>
        <dbReference type="Proteomes" id="UP000766570"/>
    </source>
</evidence>
<dbReference type="EMBL" id="JAGIOE010000002">
    <property type="protein sequence ID" value="MBP2376443.1"/>
    <property type="molecule type" value="Genomic_DNA"/>
</dbReference>
<sequence>MPEKRHRPIYLPDLIEAARTARDSSAGLATFLGYRDTVGLHHWPDDVAGQWLYDHADHHAFLDDYGHIDLTTIAWRVEIVPLEALITMPTGASESDLIDYYAKEPEHWVNIRSQGCHVGVREMWDLHGTWKSWPILIDQALVNPQLEGLQVVEGRTRVGVLRGRTRLGLHVAPKHRAWVGRVRS</sequence>
<reference evidence="1 2" key="1">
    <citation type="submission" date="2021-03" db="EMBL/GenBank/DDBJ databases">
        <title>Sequencing the genomes of 1000 actinobacteria strains.</title>
        <authorList>
            <person name="Klenk H.-P."/>
        </authorList>
    </citation>
    <scope>NUCLEOTIDE SEQUENCE [LARGE SCALE GENOMIC DNA]</scope>
    <source>
        <strain evidence="1 2">DSM 15454</strain>
    </source>
</reference>
<protein>
    <submittedName>
        <fullName evidence="1">Uncharacterized protein</fullName>
    </submittedName>
</protein>
<gene>
    <name evidence="1" type="ORF">JOF46_004432</name>
</gene>
<dbReference type="RefSeq" id="WP_209912178.1">
    <property type="nucleotide sequence ID" value="NZ_BAAAMI010000027.1"/>
</dbReference>
<accession>A0ABS4WJX8</accession>
<comment type="caution">
    <text evidence="1">The sequence shown here is derived from an EMBL/GenBank/DDBJ whole genome shotgun (WGS) entry which is preliminary data.</text>
</comment>
<organism evidence="1 2">
    <name type="scientific">Paeniglutamicibacter psychrophenolicus</name>
    <dbReference type="NCBI Taxonomy" id="257454"/>
    <lineage>
        <taxon>Bacteria</taxon>
        <taxon>Bacillati</taxon>
        <taxon>Actinomycetota</taxon>
        <taxon>Actinomycetes</taxon>
        <taxon>Micrococcales</taxon>
        <taxon>Micrococcaceae</taxon>
        <taxon>Paeniglutamicibacter</taxon>
    </lineage>
</organism>